<accession>A0AAD4YU50</accession>
<evidence type="ECO:0000313" key="5">
    <source>
        <dbReference type="Proteomes" id="UP001054821"/>
    </source>
</evidence>
<evidence type="ECO:0000256" key="1">
    <source>
        <dbReference type="SAM" id="Coils"/>
    </source>
</evidence>
<dbReference type="EMBL" id="JAJFAZ020000006">
    <property type="protein sequence ID" value="KAI5321474.1"/>
    <property type="molecule type" value="Genomic_DNA"/>
</dbReference>
<evidence type="ECO:0000259" key="3">
    <source>
        <dbReference type="Pfam" id="PF10536"/>
    </source>
</evidence>
<feature type="compositionally biased region" description="Basic and acidic residues" evidence="2">
    <location>
        <begin position="608"/>
        <end position="623"/>
    </location>
</feature>
<name>A0AAD4YU50_PRUDU</name>
<feature type="compositionally biased region" description="Acidic residues" evidence="2">
    <location>
        <begin position="284"/>
        <end position="294"/>
    </location>
</feature>
<reference evidence="4 5" key="1">
    <citation type="journal article" date="2022" name="G3 (Bethesda)">
        <title>Whole-genome sequence and methylome profiling of the almond [Prunus dulcis (Mill.) D.A. Webb] cultivar 'Nonpareil'.</title>
        <authorList>
            <person name="D'Amico-Willman K.M."/>
            <person name="Ouma W.Z."/>
            <person name="Meulia T."/>
            <person name="Sideli G.M."/>
            <person name="Gradziel T.M."/>
            <person name="Fresnedo-Ramirez J."/>
        </authorList>
    </citation>
    <scope>NUCLEOTIDE SEQUENCE [LARGE SCALE GENOMIC DNA]</scope>
    <source>
        <strain evidence="4">Clone GOH B32 T37-40</strain>
    </source>
</reference>
<evidence type="ECO:0000313" key="4">
    <source>
        <dbReference type="EMBL" id="KAI5321474.1"/>
    </source>
</evidence>
<feature type="region of interest" description="Disordered" evidence="2">
    <location>
        <begin position="269"/>
        <end position="294"/>
    </location>
</feature>
<feature type="compositionally biased region" description="Basic and acidic residues" evidence="2">
    <location>
        <begin position="269"/>
        <end position="283"/>
    </location>
</feature>
<feature type="compositionally biased region" description="Acidic residues" evidence="2">
    <location>
        <begin position="538"/>
        <end position="554"/>
    </location>
</feature>
<feature type="region of interest" description="Disordered" evidence="2">
    <location>
        <begin position="515"/>
        <end position="623"/>
    </location>
</feature>
<dbReference type="AlphaFoldDB" id="A0AAD4YU50"/>
<dbReference type="InterPro" id="IPR044824">
    <property type="entry name" value="MAIN-like"/>
</dbReference>
<dbReference type="PANTHER" id="PTHR46033">
    <property type="entry name" value="PROTEIN MAIN-LIKE 2"/>
    <property type="match status" value="1"/>
</dbReference>
<feature type="region of interest" description="Disordered" evidence="2">
    <location>
        <begin position="307"/>
        <end position="333"/>
    </location>
</feature>
<feature type="coiled-coil region" evidence="1">
    <location>
        <begin position="431"/>
        <end position="486"/>
    </location>
</feature>
<protein>
    <recommendedName>
        <fullName evidence="3">Aminotransferase-like plant mobile domain-containing protein</fullName>
    </recommendedName>
</protein>
<keyword evidence="1" id="KW-0175">Coiled coil</keyword>
<feature type="compositionally biased region" description="Basic and acidic residues" evidence="2">
    <location>
        <begin position="521"/>
        <end position="537"/>
    </location>
</feature>
<evidence type="ECO:0000256" key="2">
    <source>
        <dbReference type="SAM" id="MobiDB-lite"/>
    </source>
</evidence>
<proteinExistence type="predicted"/>
<sequence>MLTFDNTLQTVKDKLAARKDVLKILQKTPFWSIIKAYMEGQLTKVECQKSNYQIIRLIRLYNPETKKFKFSEGNEYEITSNDVSEIFGLPNKGNKLPSTTTSTRTNLGFEKKYFKNSKKITKTEVDRCLNTAIADDRKNNAMDVVRLLILELLITNLFCNSGATMAWTFLTMIDTLEAMNSYNWAQGVLDYMHFGLDQAMKNKKHKTNQPSVSGCLVLIQYWLCERTNLISPIPGREDHKPAAVKWSLPELNIKLNIAKYENIKIKAADNEKEEEATTDHADHEEQEENEEDDDFVITFKDWEQNEDNTESLGCKADDENEEPPAQAPGCEADDEIEEQAVDLSRDSMTEGDTVNVQQQHPDLDSQEEEFNTIFEDIVGSIPEYYKHEIVPTHEKIQQLKEAVDYWIEKADTRRDMMQSAIESCIKKNSFIQQIWTEKEELEKEIEILKKQLEKEKKEGAKLQGELHALKTNKRQLQEQHELLEGEKLSCIESMKEKDTVIASLKHVMGKNFTQGEQGEITMKEQADKEKKDERIAEESELEVQETPNDEDENADEKTPEKSVLMQAKEVGTRQLRSGIKIIKDRKDRKPAKKPDYTYPEAHKKARKRESQSKDEAPNKKKDKDTYLQLRMYEVYNRLDEKSKKNLENYWISPSDSDEDAFYLHNRTVLYKHNIEKLMGDDPISALIIDAYGEALNDDAKQNPQKQKNAYLSANNYVETANIFLCLLKECAAASLKTKLVQIPDFDAKKPRGLNEASARMIAKMLASNKLTPEYAQTLKYLIRHDTTNFKLTENRECPQQANNS</sequence>
<dbReference type="Proteomes" id="UP001054821">
    <property type="component" value="Chromosome 6"/>
</dbReference>
<dbReference type="InterPro" id="IPR019557">
    <property type="entry name" value="AminoTfrase-like_pln_mobile"/>
</dbReference>
<feature type="compositionally biased region" description="Basic and acidic residues" evidence="2">
    <location>
        <begin position="581"/>
        <end position="595"/>
    </location>
</feature>
<dbReference type="Pfam" id="PF10536">
    <property type="entry name" value="PMD"/>
    <property type="match status" value="1"/>
</dbReference>
<comment type="caution">
    <text evidence="4">The sequence shown here is derived from an EMBL/GenBank/DDBJ whole genome shotgun (WGS) entry which is preliminary data.</text>
</comment>
<organism evidence="4 5">
    <name type="scientific">Prunus dulcis</name>
    <name type="common">Almond</name>
    <name type="synonym">Amygdalus dulcis</name>
    <dbReference type="NCBI Taxonomy" id="3755"/>
    <lineage>
        <taxon>Eukaryota</taxon>
        <taxon>Viridiplantae</taxon>
        <taxon>Streptophyta</taxon>
        <taxon>Embryophyta</taxon>
        <taxon>Tracheophyta</taxon>
        <taxon>Spermatophyta</taxon>
        <taxon>Magnoliopsida</taxon>
        <taxon>eudicotyledons</taxon>
        <taxon>Gunneridae</taxon>
        <taxon>Pentapetalae</taxon>
        <taxon>rosids</taxon>
        <taxon>fabids</taxon>
        <taxon>Rosales</taxon>
        <taxon>Rosaceae</taxon>
        <taxon>Amygdaloideae</taxon>
        <taxon>Amygdaleae</taxon>
        <taxon>Prunus</taxon>
    </lineage>
</organism>
<dbReference type="PANTHER" id="PTHR46033:SF8">
    <property type="entry name" value="PROTEIN MAINTENANCE OF MERISTEMS-LIKE"/>
    <property type="match status" value="1"/>
</dbReference>
<dbReference type="GO" id="GO:0010073">
    <property type="term" value="P:meristem maintenance"/>
    <property type="evidence" value="ECO:0007669"/>
    <property type="project" value="InterPro"/>
</dbReference>
<keyword evidence="5" id="KW-1185">Reference proteome</keyword>
<gene>
    <name evidence="4" type="ORF">L3X38_030545</name>
</gene>
<feature type="domain" description="Aminotransferase-like plant mobile" evidence="3">
    <location>
        <begin position="42"/>
        <end position="253"/>
    </location>
</feature>